<keyword evidence="2" id="KW-0547">Nucleotide-binding</keyword>
<dbReference type="PANTHER" id="PTHR19211">
    <property type="entry name" value="ATP-BINDING TRANSPORT PROTEIN-RELATED"/>
    <property type="match status" value="1"/>
</dbReference>
<dbReference type="SUPFAM" id="SSF52540">
    <property type="entry name" value="P-loop containing nucleoside triphosphate hydrolases"/>
    <property type="match status" value="2"/>
</dbReference>
<proteinExistence type="predicted"/>
<comment type="caution">
    <text evidence="5">The sequence shown here is derived from an EMBL/GenBank/DDBJ whole genome shotgun (WGS) entry which is preliminary data.</text>
</comment>
<dbReference type="CDD" id="cd03221">
    <property type="entry name" value="ABCF_EF-3"/>
    <property type="match status" value="1"/>
</dbReference>
<dbReference type="Proteomes" id="UP000185578">
    <property type="component" value="Unassembled WGS sequence"/>
</dbReference>
<dbReference type="SMART" id="SM00382">
    <property type="entry name" value="AAA"/>
    <property type="match status" value="2"/>
</dbReference>
<dbReference type="InterPro" id="IPR050611">
    <property type="entry name" value="ABCF"/>
</dbReference>
<evidence type="ECO:0000313" key="5">
    <source>
        <dbReference type="EMBL" id="OLF53389.1"/>
    </source>
</evidence>
<gene>
    <name evidence="5" type="ORF">BTN82_16625</name>
</gene>
<sequence>MTHVTRLPALVSLNQLTFQFAHGETLFDSLDLTFDAQPTGIVGRNGAGKSVLARLIAGELFPSSGSVTRFVPTAYVAQEQLAEHGQSVAEVAGVAEALAALGRLAAGQASLADLAQVDERWDLGERLRRLLDEAGLDAVDADTPAASLSGGQRARIALIGALLSDAQLLILDEPSNHLDAPGRQWLQTQLQQWRGGLILISHDRQLLMQMQRIVELTPQGARSYGGDYAAFRAQRAAEHGAARAALEHARTERGREQKRLQREHDTIQRHAAGARRYAETANVSGFERAKIKGAARNIMGQVRHRQQGHKDRLDQQVRDAYARVVPDAPTLVTLPGTAVPQGQQLFCLSHAQLPWLAPEAATSYLDLSVSGPMRIAVSGPNGCGKSTLLRMLAGEIQPLSGRCHVRVPSACLDQRLSLLDPQRSVLDHLEARDRPLQEGLLRSRLAWLQLDARQVTRPCGQLSGGERLKAALAIALWRDTPARLLLLDEPTNHLDLESIEAFESALRDFPGAMLVVSHDRDFLAAMAPTHRLQWTPSGWALHEERP</sequence>
<accession>A0A1Q8ENN3</accession>
<evidence type="ECO:0000313" key="6">
    <source>
        <dbReference type="Proteomes" id="UP000185578"/>
    </source>
</evidence>
<dbReference type="InterPro" id="IPR017871">
    <property type="entry name" value="ABC_transporter-like_CS"/>
</dbReference>
<reference evidence="5 6" key="1">
    <citation type="submission" date="2016-12" db="EMBL/GenBank/DDBJ databases">
        <authorList>
            <person name="Song W.-J."/>
            <person name="Kurnit D.M."/>
        </authorList>
    </citation>
    <scope>NUCLEOTIDE SEQUENCE [LARGE SCALE GENOMIC DNA]</scope>
    <source>
        <strain evidence="5 6">PCL1601</strain>
    </source>
</reference>
<dbReference type="RefSeq" id="WP_075120219.1">
    <property type="nucleotide sequence ID" value="NZ_MSCT01000014.1"/>
</dbReference>
<dbReference type="InterPro" id="IPR027417">
    <property type="entry name" value="P-loop_NTPase"/>
</dbReference>
<evidence type="ECO:0000259" key="4">
    <source>
        <dbReference type="PROSITE" id="PS50893"/>
    </source>
</evidence>
<protein>
    <submittedName>
        <fullName evidence="5">ABC transporter ATP-binding protein</fullName>
    </submittedName>
</protein>
<keyword evidence="3 5" id="KW-0067">ATP-binding</keyword>
<dbReference type="FunFam" id="3.40.50.300:FF:001320">
    <property type="entry name" value="Heme ABC transporter ATP-binding protein"/>
    <property type="match status" value="1"/>
</dbReference>
<dbReference type="InterPro" id="IPR003439">
    <property type="entry name" value="ABC_transporter-like_ATP-bd"/>
</dbReference>
<dbReference type="GO" id="GO:0005524">
    <property type="term" value="F:ATP binding"/>
    <property type="evidence" value="ECO:0007669"/>
    <property type="project" value="UniProtKB-KW"/>
</dbReference>
<dbReference type="PROSITE" id="PS50893">
    <property type="entry name" value="ABC_TRANSPORTER_2"/>
    <property type="match status" value="2"/>
</dbReference>
<evidence type="ECO:0000256" key="2">
    <source>
        <dbReference type="ARBA" id="ARBA00022741"/>
    </source>
</evidence>
<dbReference type="Pfam" id="PF00005">
    <property type="entry name" value="ABC_tran"/>
    <property type="match status" value="2"/>
</dbReference>
<evidence type="ECO:0000256" key="1">
    <source>
        <dbReference type="ARBA" id="ARBA00022737"/>
    </source>
</evidence>
<dbReference type="Gene3D" id="3.40.50.300">
    <property type="entry name" value="P-loop containing nucleotide triphosphate hydrolases"/>
    <property type="match status" value="2"/>
</dbReference>
<dbReference type="PANTHER" id="PTHR19211:SF6">
    <property type="entry name" value="BLL7188 PROTEIN"/>
    <property type="match status" value="1"/>
</dbReference>
<dbReference type="EMBL" id="MSCT01000014">
    <property type="protein sequence ID" value="OLF53389.1"/>
    <property type="molecule type" value="Genomic_DNA"/>
</dbReference>
<feature type="domain" description="ABC transporter" evidence="4">
    <location>
        <begin position="11"/>
        <end position="244"/>
    </location>
</feature>
<dbReference type="PROSITE" id="PS00211">
    <property type="entry name" value="ABC_TRANSPORTER_1"/>
    <property type="match status" value="1"/>
</dbReference>
<dbReference type="OrthoDB" id="9808609at2"/>
<evidence type="ECO:0000256" key="3">
    <source>
        <dbReference type="ARBA" id="ARBA00022840"/>
    </source>
</evidence>
<dbReference type="AlphaFoldDB" id="A0A1Q8ENN3"/>
<feature type="domain" description="ABC transporter" evidence="4">
    <location>
        <begin position="343"/>
        <end position="544"/>
    </location>
</feature>
<dbReference type="GO" id="GO:0016887">
    <property type="term" value="F:ATP hydrolysis activity"/>
    <property type="evidence" value="ECO:0007669"/>
    <property type="project" value="InterPro"/>
</dbReference>
<dbReference type="InterPro" id="IPR003593">
    <property type="entry name" value="AAA+_ATPase"/>
</dbReference>
<name>A0A1Q8ENN3_9PSED</name>
<organism evidence="5 6">
    <name type="scientific">Pseudomonas chlororaphis</name>
    <dbReference type="NCBI Taxonomy" id="587753"/>
    <lineage>
        <taxon>Bacteria</taxon>
        <taxon>Pseudomonadati</taxon>
        <taxon>Pseudomonadota</taxon>
        <taxon>Gammaproteobacteria</taxon>
        <taxon>Pseudomonadales</taxon>
        <taxon>Pseudomonadaceae</taxon>
        <taxon>Pseudomonas</taxon>
    </lineage>
</organism>
<keyword evidence="1" id="KW-0677">Repeat</keyword>